<dbReference type="AlphaFoldDB" id="A0A834R277"/>
<evidence type="ECO:0000313" key="11">
    <source>
        <dbReference type="Proteomes" id="UP000070412"/>
    </source>
</evidence>
<evidence type="ECO:0000256" key="3">
    <source>
        <dbReference type="ARBA" id="ARBA00022692"/>
    </source>
</evidence>
<keyword evidence="6" id="KW-0539">Nucleus</keyword>
<feature type="transmembrane region" description="Helical" evidence="7">
    <location>
        <begin position="487"/>
        <end position="511"/>
    </location>
</feature>
<feature type="transmembrane region" description="Helical" evidence="7">
    <location>
        <begin position="6"/>
        <end position="26"/>
    </location>
</feature>
<keyword evidence="11" id="KW-1185">Reference proteome</keyword>
<dbReference type="Proteomes" id="UP000070412">
    <property type="component" value="Unassembled WGS sequence"/>
</dbReference>
<dbReference type="GO" id="GO:0005521">
    <property type="term" value="F:lamin binding"/>
    <property type="evidence" value="ECO:0007669"/>
    <property type="project" value="TreeGrafter"/>
</dbReference>
<organism evidence="9">
    <name type="scientific">Sarcoptes scabiei</name>
    <name type="common">Itch mite</name>
    <name type="synonym">Acarus scabiei</name>
    <dbReference type="NCBI Taxonomy" id="52283"/>
    <lineage>
        <taxon>Eukaryota</taxon>
        <taxon>Metazoa</taxon>
        <taxon>Ecdysozoa</taxon>
        <taxon>Arthropoda</taxon>
        <taxon>Chelicerata</taxon>
        <taxon>Arachnida</taxon>
        <taxon>Acari</taxon>
        <taxon>Acariformes</taxon>
        <taxon>Sarcoptiformes</taxon>
        <taxon>Astigmata</taxon>
        <taxon>Psoroptidia</taxon>
        <taxon>Sarcoptoidea</taxon>
        <taxon>Sarcoptidae</taxon>
        <taxon>Sarcoptinae</taxon>
        <taxon>Sarcoptes</taxon>
    </lineage>
</organism>
<dbReference type="GO" id="GO:0005637">
    <property type="term" value="C:nuclear inner membrane"/>
    <property type="evidence" value="ECO:0007669"/>
    <property type="project" value="UniProtKB-SubCell"/>
</dbReference>
<keyword evidence="4 7" id="KW-1133">Transmembrane helix</keyword>
<comment type="similarity">
    <text evidence="2">Belongs to the TMEM201 family.</text>
</comment>
<dbReference type="InterPro" id="IPR040041">
    <property type="entry name" value="TMEM201"/>
</dbReference>
<evidence type="ECO:0000259" key="8">
    <source>
        <dbReference type="Pfam" id="PF09779"/>
    </source>
</evidence>
<reference evidence="9" key="2">
    <citation type="submission" date="2020-01" db="EMBL/GenBank/DDBJ databases">
        <authorList>
            <person name="Korhonen P.K.K."/>
            <person name="Guangxu M.G."/>
            <person name="Wang T.W."/>
            <person name="Stroehlein A.J.S."/>
            <person name="Young N.D."/>
            <person name="Ang C.-S.A."/>
            <person name="Fernando D.W.F."/>
            <person name="Lu H.L."/>
            <person name="Taylor S.T."/>
            <person name="Ehtesham M.E.M."/>
            <person name="Najaraj S.H.N."/>
            <person name="Harsha G.H.G."/>
            <person name="Madugundu A.M."/>
            <person name="Renuse S.R."/>
            <person name="Holt D.H."/>
            <person name="Pandey A.P."/>
            <person name="Papenfuss A.P."/>
            <person name="Gasser R.B.G."/>
            <person name="Fischer K.F."/>
        </authorList>
    </citation>
    <scope>NUCLEOTIDE SEQUENCE</scope>
    <source>
        <strain evidence="9">SSS_KF_BRIS2020</strain>
    </source>
</reference>
<protein>
    <submittedName>
        <fullName evidence="9">Transmembrane protein</fullName>
    </submittedName>
</protein>
<dbReference type="Pfam" id="PF09779">
    <property type="entry name" value="Ima1_N"/>
    <property type="match status" value="1"/>
</dbReference>
<dbReference type="EMBL" id="WVUK01000065">
    <property type="protein sequence ID" value="KAF7488950.1"/>
    <property type="molecule type" value="Genomic_DNA"/>
</dbReference>
<evidence type="ECO:0000256" key="7">
    <source>
        <dbReference type="SAM" id="Phobius"/>
    </source>
</evidence>
<evidence type="ECO:0000313" key="10">
    <source>
        <dbReference type="EnsemblMetazoa" id="KAF7488950.1"/>
    </source>
</evidence>
<evidence type="ECO:0000256" key="5">
    <source>
        <dbReference type="ARBA" id="ARBA00023136"/>
    </source>
</evidence>
<dbReference type="PANTHER" id="PTHR28646">
    <property type="entry name" value="TRANSMEMBRANE PROTEIN 201"/>
    <property type="match status" value="1"/>
</dbReference>
<dbReference type="GO" id="GO:0051015">
    <property type="term" value="F:actin filament binding"/>
    <property type="evidence" value="ECO:0007669"/>
    <property type="project" value="TreeGrafter"/>
</dbReference>
<name>A0A834R277_SARSC</name>
<accession>A0A834R277</accession>
<dbReference type="GO" id="GO:0030473">
    <property type="term" value="P:nuclear migration along microtubule"/>
    <property type="evidence" value="ECO:0007669"/>
    <property type="project" value="TreeGrafter"/>
</dbReference>
<evidence type="ECO:0000256" key="1">
    <source>
        <dbReference type="ARBA" id="ARBA00004473"/>
    </source>
</evidence>
<reference evidence="10" key="3">
    <citation type="submission" date="2022-06" db="UniProtKB">
        <authorList>
            <consortium name="EnsemblMetazoa"/>
        </authorList>
    </citation>
    <scope>IDENTIFICATION</scope>
</reference>
<feature type="transmembrane region" description="Helical" evidence="7">
    <location>
        <begin position="330"/>
        <end position="351"/>
    </location>
</feature>
<evidence type="ECO:0000256" key="4">
    <source>
        <dbReference type="ARBA" id="ARBA00022989"/>
    </source>
</evidence>
<dbReference type="PANTHER" id="PTHR28646:SF1">
    <property type="entry name" value="TRANSMEMBRANE PROTEIN 201"/>
    <property type="match status" value="1"/>
</dbReference>
<dbReference type="OrthoDB" id="5966927at2759"/>
<gene>
    <name evidence="9" type="ORF">SSS_6071</name>
</gene>
<proteinExistence type="inferred from homology"/>
<evidence type="ECO:0000313" key="9">
    <source>
        <dbReference type="EMBL" id="KAF7488950.1"/>
    </source>
</evidence>
<evidence type="ECO:0000256" key="6">
    <source>
        <dbReference type="ARBA" id="ARBA00023242"/>
    </source>
</evidence>
<feature type="transmembrane region" description="Helical" evidence="7">
    <location>
        <begin position="289"/>
        <end position="310"/>
    </location>
</feature>
<keyword evidence="3 7" id="KW-0812">Transmembrane</keyword>
<feature type="transmembrane region" description="Helical" evidence="7">
    <location>
        <begin position="203"/>
        <end position="226"/>
    </location>
</feature>
<dbReference type="InterPro" id="IPR018617">
    <property type="entry name" value="Ima1_N"/>
</dbReference>
<comment type="subcellular location">
    <subcellularLocation>
        <location evidence="1">Nucleus inner membrane</location>
        <topology evidence="1">Multi-pass membrane protein</topology>
    </subcellularLocation>
</comment>
<sequence length="544" mass="63480">MQLNDLTFPLGFIFVFSIIALLYLLIRYKVKINVECWFCMQQSKVCFYQRKSWTCNKCSQYNGFEKDGSYNQPIMEQKIINTNHYCQTKSIDQYESNRLCDDCNKKQTIKLKLISDFVPVKENNFDIEFYQFKHHLEQDYSLCEECEILIDRLIEKRIIKSDNQSSRGSTFYYLIDDILNEDNKRNFFVIKFLIQKIASSARIIALLILNASNSISTFYLFLMTFVKADHSFKLFNSDSFAIKIGKFFKILSIDSNHGYHSVNSLHLVLFVFLTHFIQIQIGSSNWINLGVSIWFDFFQLVCYILLILTIDPNQNDHILTSKELIQLQSVILGILIIFCVIRFLSIVCFLLKSPNRMCSISKKTKGEISYAGGNLENESIQADSDLKTRQISEGIRDLVLSESPEISYVKIYQNVLAFKTMNNDRIQGLLMQRTFFNFRNLVPFFDSINNHHHHFENDFKPKSKSNLRIVDYFKPDDAKSLLEDPKWYPIVSAIKTFIIFLSILSLINWLVNKVPFVINYAIDPDGFVLSVKYQPIDSILNKAS</sequence>
<reference evidence="11" key="1">
    <citation type="journal article" date="2020" name="PLoS Negl. Trop. Dis.">
        <title>High-quality nuclear genome for Sarcoptes scabiei-A critical resource for a neglected parasite.</title>
        <authorList>
            <person name="Korhonen P.K."/>
            <person name="Gasser R.B."/>
            <person name="Ma G."/>
            <person name="Wang T."/>
            <person name="Stroehlein A.J."/>
            <person name="Young N.D."/>
            <person name="Ang C.S."/>
            <person name="Fernando D.D."/>
            <person name="Lu H.C."/>
            <person name="Taylor S."/>
            <person name="Reynolds S.L."/>
            <person name="Mofiz E."/>
            <person name="Najaraj S.H."/>
            <person name="Gowda H."/>
            <person name="Madugundu A."/>
            <person name="Renuse S."/>
            <person name="Holt D."/>
            <person name="Pandey A."/>
            <person name="Papenfuss A.T."/>
            <person name="Fischer K."/>
        </authorList>
    </citation>
    <scope>NUCLEOTIDE SEQUENCE [LARGE SCALE GENOMIC DNA]</scope>
</reference>
<keyword evidence="5 7" id="KW-0472">Membrane</keyword>
<dbReference type="EnsemblMetazoa" id="SSS_6071s_mrna">
    <property type="protein sequence ID" value="KAF7488950.1"/>
    <property type="gene ID" value="SSS_6071"/>
</dbReference>
<evidence type="ECO:0000256" key="2">
    <source>
        <dbReference type="ARBA" id="ARBA00007600"/>
    </source>
</evidence>
<feature type="transmembrane region" description="Helical" evidence="7">
    <location>
        <begin position="258"/>
        <end position="277"/>
    </location>
</feature>
<feature type="domain" description="Ima1 N-terminal" evidence="8">
    <location>
        <begin position="34"/>
        <end position="148"/>
    </location>
</feature>